<dbReference type="PANTHER" id="PTHR35811">
    <property type="entry name" value="SLR1870 PROTEIN"/>
    <property type="match status" value="1"/>
</dbReference>
<dbReference type="Pfam" id="PF01936">
    <property type="entry name" value="NYN"/>
    <property type="match status" value="1"/>
</dbReference>
<dbReference type="GO" id="GO:0004540">
    <property type="term" value="F:RNA nuclease activity"/>
    <property type="evidence" value="ECO:0007669"/>
    <property type="project" value="InterPro"/>
</dbReference>
<proteinExistence type="predicted"/>
<dbReference type="InterPro" id="IPR041966">
    <property type="entry name" value="LOTUS-like"/>
</dbReference>
<sequence length="274" mass="30608">MDPEATATDKLAVLIDADNAQPKIASLVLAEIAKYGTAFVKRAYGDWTTNNLNGWKEQLLSNSIQPIQQFAYTQGKNSTDAAMVIDAMDLLYTNRFNGFCIVSSDSDFTRLASRIRESGLRVYGFGERKTPKPLVTACDKFIYTENLSANLKTAPDHPPSAAPDDLMSRDLIHQDLTPRKRPFHAISKKDPEDLISERGFIYEAIKDASDDDGWASLARLGILINKRHPDFDPRSFGYEKLSHLLQDDSSLETTRRIPGVGKPPVVYVRTSRLL</sequence>
<dbReference type="PROSITE" id="PS51644">
    <property type="entry name" value="HTH_OST"/>
    <property type="match status" value="1"/>
</dbReference>
<dbReference type="Pfam" id="PF12872">
    <property type="entry name" value="OST-HTH"/>
    <property type="match status" value="1"/>
</dbReference>
<dbReference type="InterPro" id="IPR021139">
    <property type="entry name" value="NYN"/>
</dbReference>
<organism evidence="2 3">
    <name type="scientific">Bionectria ochroleuca</name>
    <name type="common">Gliocladium roseum</name>
    <dbReference type="NCBI Taxonomy" id="29856"/>
    <lineage>
        <taxon>Eukaryota</taxon>
        <taxon>Fungi</taxon>
        <taxon>Dikarya</taxon>
        <taxon>Ascomycota</taxon>
        <taxon>Pezizomycotina</taxon>
        <taxon>Sordariomycetes</taxon>
        <taxon>Hypocreomycetidae</taxon>
        <taxon>Hypocreales</taxon>
        <taxon>Bionectriaceae</taxon>
        <taxon>Clonostachys</taxon>
    </lineage>
</organism>
<evidence type="ECO:0000313" key="2">
    <source>
        <dbReference type="EMBL" id="KAF9747631.1"/>
    </source>
</evidence>
<dbReference type="Proteomes" id="UP000616885">
    <property type="component" value="Unassembled WGS sequence"/>
</dbReference>
<evidence type="ECO:0000313" key="3">
    <source>
        <dbReference type="Proteomes" id="UP000616885"/>
    </source>
</evidence>
<feature type="domain" description="HTH OST-type" evidence="1">
    <location>
        <begin position="193"/>
        <end position="270"/>
    </location>
</feature>
<dbReference type="PANTHER" id="PTHR35811:SF1">
    <property type="entry name" value="HTH OST-TYPE DOMAIN-CONTAINING PROTEIN"/>
    <property type="match status" value="1"/>
</dbReference>
<accession>A0A8H7KBS0</accession>
<name>A0A8H7KBS0_BIOOC</name>
<dbReference type="Gene3D" id="3.40.50.1010">
    <property type="entry name" value="5'-nuclease"/>
    <property type="match status" value="1"/>
</dbReference>
<dbReference type="CDD" id="cd10146">
    <property type="entry name" value="LabA_like_C"/>
    <property type="match status" value="1"/>
</dbReference>
<dbReference type="Gene3D" id="3.30.420.610">
    <property type="entry name" value="LOTUS domain-like"/>
    <property type="match status" value="1"/>
</dbReference>
<comment type="caution">
    <text evidence="2">The sequence shown here is derived from an EMBL/GenBank/DDBJ whole genome shotgun (WGS) entry which is preliminary data.</text>
</comment>
<evidence type="ECO:0000259" key="1">
    <source>
        <dbReference type="PROSITE" id="PS51644"/>
    </source>
</evidence>
<dbReference type="EMBL" id="JADCTT010000010">
    <property type="protein sequence ID" value="KAF9747631.1"/>
    <property type="molecule type" value="Genomic_DNA"/>
</dbReference>
<gene>
    <name evidence="2" type="ORF">IM811_002965</name>
</gene>
<dbReference type="CDD" id="cd11297">
    <property type="entry name" value="PIN_LabA-like_N_1"/>
    <property type="match status" value="1"/>
</dbReference>
<reference evidence="2" key="1">
    <citation type="submission" date="2020-10" db="EMBL/GenBank/DDBJ databases">
        <title>High-Quality Genome Resource of Clonostachys rosea strain S41 by Oxford Nanopore Long-Read Sequencing.</title>
        <authorList>
            <person name="Wang H."/>
        </authorList>
    </citation>
    <scope>NUCLEOTIDE SEQUENCE</scope>
    <source>
        <strain evidence="2">S41</strain>
    </source>
</reference>
<dbReference type="AlphaFoldDB" id="A0A8H7KBS0"/>
<protein>
    <recommendedName>
        <fullName evidence="1">HTH OST-type domain-containing protein</fullName>
    </recommendedName>
</protein>
<dbReference type="InterPro" id="IPR025605">
    <property type="entry name" value="OST-HTH/LOTUS_dom"/>
</dbReference>